<dbReference type="Gene3D" id="1.10.150.670">
    <property type="entry name" value="Crossover junction endonuclease EME1, DNA-binding domain"/>
    <property type="match status" value="1"/>
</dbReference>
<protein>
    <submittedName>
        <fullName evidence="13">Uncharacterized protein</fullName>
    </submittedName>
</protein>
<evidence type="ECO:0000256" key="2">
    <source>
        <dbReference type="ARBA" id="ARBA00004123"/>
    </source>
</evidence>
<dbReference type="InterPro" id="IPR042530">
    <property type="entry name" value="EME1/EME2_C"/>
</dbReference>
<keyword evidence="5" id="KW-0255">Endonuclease</keyword>
<keyword evidence="7" id="KW-0378">Hydrolase</keyword>
<evidence type="ECO:0000313" key="13">
    <source>
        <dbReference type="EMBL" id="KAE9406679.1"/>
    </source>
</evidence>
<keyword evidence="14" id="KW-1185">Reference proteome</keyword>
<evidence type="ECO:0000256" key="4">
    <source>
        <dbReference type="ARBA" id="ARBA00022723"/>
    </source>
</evidence>
<keyword evidence="12" id="KW-0469">Meiosis</keyword>
<comment type="subcellular location">
    <subcellularLocation>
        <location evidence="2">Nucleus</location>
    </subcellularLocation>
</comment>
<sequence length="89" mass="9937">MLTQIHRLTDPAAEGIVAEYPTMRSLLLKYERNPDSAQHLLSNCRIDRRRDGQKTAIGGGGDKVGQALSKRVHTVLQGTDHLELVFKDK</sequence>
<dbReference type="Proteomes" id="UP000799118">
    <property type="component" value="Unassembled WGS sequence"/>
</dbReference>
<evidence type="ECO:0000313" key="14">
    <source>
        <dbReference type="Proteomes" id="UP000799118"/>
    </source>
</evidence>
<dbReference type="Pfam" id="PF21292">
    <property type="entry name" value="EME1-MUS81_C"/>
    <property type="match status" value="1"/>
</dbReference>
<accession>A0A6A4I7J3</accession>
<comment type="cofactor">
    <cofactor evidence="1">
        <name>Mg(2+)</name>
        <dbReference type="ChEBI" id="CHEBI:18420"/>
    </cofactor>
</comment>
<evidence type="ECO:0000256" key="8">
    <source>
        <dbReference type="ARBA" id="ARBA00022842"/>
    </source>
</evidence>
<keyword evidence="9" id="KW-0233">DNA recombination</keyword>
<dbReference type="AlphaFoldDB" id="A0A6A4I7J3"/>
<dbReference type="GO" id="GO:0031297">
    <property type="term" value="P:replication fork processing"/>
    <property type="evidence" value="ECO:0007669"/>
    <property type="project" value="TreeGrafter"/>
</dbReference>
<evidence type="ECO:0000256" key="10">
    <source>
        <dbReference type="ARBA" id="ARBA00023204"/>
    </source>
</evidence>
<dbReference type="OrthoDB" id="343092at2759"/>
<keyword evidence="6" id="KW-0227">DNA damage</keyword>
<dbReference type="GO" id="GO:0031573">
    <property type="term" value="P:mitotic intra-S DNA damage checkpoint signaling"/>
    <property type="evidence" value="ECO:0007669"/>
    <property type="project" value="TreeGrafter"/>
</dbReference>
<dbReference type="GO" id="GO:0000712">
    <property type="term" value="P:resolution of meiotic recombination intermediates"/>
    <property type="evidence" value="ECO:0007669"/>
    <property type="project" value="TreeGrafter"/>
</dbReference>
<dbReference type="GO" id="GO:0006302">
    <property type="term" value="P:double-strand break repair"/>
    <property type="evidence" value="ECO:0007669"/>
    <property type="project" value="TreeGrafter"/>
</dbReference>
<organism evidence="13 14">
    <name type="scientific">Gymnopus androsaceus JB14</name>
    <dbReference type="NCBI Taxonomy" id="1447944"/>
    <lineage>
        <taxon>Eukaryota</taxon>
        <taxon>Fungi</taxon>
        <taxon>Dikarya</taxon>
        <taxon>Basidiomycota</taxon>
        <taxon>Agaricomycotina</taxon>
        <taxon>Agaricomycetes</taxon>
        <taxon>Agaricomycetidae</taxon>
        <taxon>Agaricales</taxon>
        <taxon>Marasmiineae</taxon>
        <taxon>Omphalotaceae</taxon>
        <taxon>Gymnopus</taxon>
    </lineage>
</organism>
<evidence type="ECO:0000256" key="6">
    <source>
        <dbReference type="ARBA" id="ARBA00022763"/>
    </source>
</evidence>
<dbReference type="InterPro" id="IPR033310">
    <property type="entry name" value="Mms4/EME1/EME2"/>
</dbReference>
<name>A0A6A4I7J3_9AGAR</name>
<dbReference type="EMBL" id="ML769400">
    <property type="protein sequence ID" value="KAE9406679.1"/>
    <property type="molecule type" value="Genomic_DNA"/>
</dbReference>
<keyword evidence="3" id="KW-0540">Nuclease</keyword>
<gene>
    <name evidence="13" type="ORF">BT96DRAFT_1014644</name>
</gene>
<keyword evidence="10" id="KW-0234">DNA repair</keyword>
<dbReference type="PANTHER" id="PTHR21077:SF5">
    <property type="entry name" value="CROSSOVER JUNCTION ENDONUCLEASE MMS4"/>
    <property type="match status" value="1"/>
</dbReference>
<keyword evidence="8" id="KW-0460">Magnesium</keyword>
<proteinExistence type="predicted"/>
<dbReference type="GO" id="GO:0008821">
    <property type="term" value="F:crossover junction DNA endonuclease activity"/>
    <property type="evidence" value="ECO:0007669"/>
    <property type="project" value="TreeGrafter"/>
</dbReference>
<dbReference type="GO" id="GO:0046872">
    <property type="term" value="F:metal ion binding"/>
    <property type="evidence" value="ECO:0007669"/>
    <property type="project" value="UniProtKB-KW"/>
</dbReference>
<evidence type="ECO:0000256" key="7">
    <source>
        <dbReference type="ARBA" id="ARBA00022801"/>
    </source>
</evidence>
<dbReference type="PANTHER" id="PTHR21077">
    <property type="entry name" value="EME1 PROTEIN"/>
    <property type="match status" value="1"/>
</dbReference>
<keyword evidence="11" id="KW-0539">Nucleus</keyword>
<keyword evidence="4" id="KW-0479">Metal-binding</keyword>
<evidence type="ECO:0000256" key="12">
    <source>
        <dbReference type="ARBA" id="ARBA00023254"/>
    </source>
</evidence>
<dbReference type="GO" id="GO:0005634">
    <property type="term" value="C:nucleus"/>
    <property type="evidence" value="ECO:0007669"/>
    <property type="project" value="UniProtKB-SubCell"/>
</dbReference>
<evidence type="ECO:0000256" key="5">
    <source>
        <dbReference type="ARBA" id="ARBA00022759"/>
    </source>
</evidence>
<evidence type="ECO:0000256" key="11">
    <source>
        <dbReference type="ARBA" id="ARBA00023242"/>
    </source>
</evidence>
<evidence type="ECO:0000256" key="1">
    <source>
        <dbReference type="ARBA" id="ARBA00001946"/>
    </source>
</evidence>
<evidence type="ECO:0000256" key="3">
    <source>
        <dbReference type="ARBA" id="ARBA00022722"/>
    </source>
</evidence>
<dbReference type="GO" id="GO:0048476">
    <property type="term" value="C:Holliday junction resolvase complex"/>
    <property type="evidence" value="ECO:0007669"/>
    <property type="project" value="InterPro"/>
</dbReference>
<evidence type="ECO:0000256" key="9">
    <source>
        <dbReference type="ARBA" id="ARBA00023172"/>
    </source>
</evidence>
<reference evidence="13" key="1">
    <citation type="journal article" date="2019" name="Environ. Microbiol.">
        <title>Fungal ecological strategies reflected in gene transcription - a case study of two litter decomposers.</title>
        <authorList>
            <person name="Barbi F."/>
            <person name="Kohler A."/>
            <person name="Barry K."/>
            <person name="Baskaran P."/>
            <person name="Daum C."/>
            <person name="Fauchery L."/>
            <person name="Ihrmark K."/>
            <person name="Kuo A."/>
            <person name="LaButti K."/>
            <person name="Lipzen A."/>
            <person name="Morin E."/>
            <person name="Grigoriev I.V."/>
            <person name="Henrissat B."/>
            <person name="Lindahl B."/>
            <person name="Martin F."/>
        </authorList>
    </citation>
    <scope>NUCLEOTIDE SEQUENCE</scope>
    <source>
        <strain evidence="13">JB14</strain>
    </source>
</reference>